<dbReference type="EMBL" id="BAABRO010000001">
    <property type="protein sequence ID" value="GAA5504980.1"/>
    <property type="molecule type" value="Genomic_DNA"/>
</dbReference>
<dbReference type="Proteomes" id="UP001416858">
    <property type="component" value="Unassembled WGS sequence"/>
</dbReference>
<comment type="caution">
    <text evidence="1">The sequence shown here is derived from an EMBL/GenBank/DDBJ whole genome shotgun (WGS) entry which is preliminary data.</text>
</comment>
<reference evidence="1 2" key="1">
    <citation type="submission" date="2024-02" db="EMBL/GenBank/DDBJ databases">
        <title>Rhodopirellula caenicola NBRC 110016.</title>
        <authorList>
            <person name="Ichikawa N."/>
            <person name="Katano-Makiyama Y."/>
            <person name="Hidaka K."/>
        </authorList>
    </citation>
    <scope>NUCLEOTIDE SEQUENCE [LARGE SCALE GENOMIC DNA]</scope>
    <source>
        <strain evidence="1 2">NBRC 110016</strain>
    </source>
</reference>
<dbReference type="RefSeq" id="WP_345682084.1">
    <property type="nucleotide sequence ID" value="NZ_BAABRO010000001.1"/>
</dbReference>
<protein>
    <submittedName>
        <fullName evidence="1">Uncharacterized protein</fullName>
    </submittedName>
</protein>
<keyword evidence="2" id="KW-1185">Reference proteome</keyword>
<name>A0ABP9VL21_9BACT</name>
<evidence type="ECO:0000313" key="1">
    <source>
        <dbReference type="EMBL" id="GAA5504980.1"/>
    </source>
</evidence>
<evidence type="ECO:0000313" key="2">
    <source>
        <dbReference type="Proteomes" id="UP001416858"/>
    </source>
</evidence>
<sequence length="131" mass="13824">MNVLAPTRFTRNRFSNPILLFPPDNGDVNLDVDNIILRRGSLVPTSAPVNTCRCDVQPVHSLGRVDSGTNLDRCLAVGALGMSASHSGTIAAAIFDPAAPQVDVRMNKLAATFVASGYSHVASFDVCDGVI</sequence>
<accession>A0ABP9VL21</accession>
<gene>
    <name evidence="1" type="ORF">Rcae01_00419</name>
</gene>
<proteinExistence type="predicted"/>
<organism evidence="1 2">
    <name type="scientific">Novipirellula caenicola</name>
    <dbReference type="NCBI Taxonomy" id="1536901"/>
    <lineage>
        <taxon>Bacteria</taxon>
        <taxon>Pseudomonadati</taxon>
        <taxon>Planctomycetota</taxon>
        <taxon>Planctomycetia</taxon>
        <taxon>Pirellulales</taxon>
        <taxon>Pirellulaceae</taxon>
        <taxon>Novipirellula</taxon>
    </lineage>
</organism>